<dbReference type="PROSITE" id="PS00949">
    <property type="entry name" value="AUTOINDUCER_SYNTH_1"/>
    <property type="match status" value="1"/>
</dbReference>
<dbReference type="Pfam" id="PF00765">
    <property type="entry name" value="Autoind_synth"/>
    <property type="match status" value="1"/>
</dbReference>
<comment type="catalytic activity">
    <reaction evidence="6 8">
        <text>a fatty acyl-[ACP] + S-adenosyl-L-methionine = an N-acyl-L-homoserine lactone + S-methyl-5'-thioadenosine + holo-[ACP] + H(+)</text>
        <dbReference type="Rhea" id="RHEA:10096"/>
        <dbReference type="Rhea" id="RHEA-COMP:9685"/>
        <dbReference type="Rhea" id="RHEA-COMP:14125"/>
        <dbReference type="ChEBI" id="CHEBI:15378"/>
        <dbReference type="ChEBI" id="CHEBI:17509"/>
        <dbReference type="ChEBI" id="CHEBI:55474"/>
        <dbReference type="ChEBI" id="CHEBI:59789"/>
        <dbReference type="ChEBI" id="CHEBI:64479"/>
        <dbReference type="ChEBI" id="CHEBI:138651"/>
        <dbReference type="EC" id="2.3.1.184"/>
    </reaction>
</comment>
<comment type="similarity">
    <text evidence="7 8">Belongs to the autoinducer synthase family.</text>
</comment>
<proteinExistence type="inferred from homology"/>
<evidence type="ECO:0000256" key="8">
    <source>
        <dbReference type="RuleBase" id="RU361135"/>
    </source>
</evidence>
<dbReference type="SUPFAM" id="SSF55729">
    <property type="entry name" value="Acyl-CoA N-acyltransferases (Nat)"/>
    <property type="match status" value="1"/>
</dbReference>
<evidence type="ECO:0000256" key="5">
    <source>
        <dbReference type="ARBA" id="ARBA00022929"/>
    </source>
</evidence>
<organism evidence="9">
    <name type="scientific">Rhizobium loti</name>
    <name type="common">Mesorhizobium loti</name>
    <dbReference type="NCBI Taxonomy" id="381"/>
    <lineage>
        <taxon>Bacteria</taxon>
        <taxon>Pseudomonadati</taxon>
        <taxon>Pseudomonadota</taxon>
        <taxon>Alphaproteobacteria</taxon>
        <taxon>Hyphomicrobiales</taxon>
        <taxon>Phyllobacteriaceae</taxon>
        <taxon>Mesorhizobium</taxon>
    </lineage>
</organism>
<dbReference type="AlphaFoldDB" id="B0ZTC1"/>
<dbReference type="PROSITE" id="PS51187">
    <property type="entry name" value="AUTOINDUCER_SYNTH_2"/>
    <property type="match status" value="1"/>
</dbReference>
<dbReference type="BRENDA" id="2.3.1.184">
    <property type="organism ID" value="3243"/>
</dbReference>
<name>B0ZTC1_RHILI</name>
<protein>
    <recommendedName>
        <fullName evidence="1 8">Acyl-homoserine-lactone synthase</fullName>
        <ecNumber evidence="1 8">2.3.1.184</ecNumber>
    </recommendedName>
    <alternativeName>
        <fullName evidence="8">Autoinducer synthesis protein</fullName>
    </alternativeName>
</protein>
<dbReference type="EMBL" id="EU402443">
    <property type="protein sequence ID" value="ABY89697.1"/>
    <property type="molecule type" value="Genomic_DNA"/>
</dbReference>
<gene>
    <name evidence="9" type="primary">mrlI2</name>
</gene>
<evidence type="ECO:0000256" key="7">
    <source>
        <dbReference type="PROSITE-ProRule" id="PRU00533"/>
    </source>
</evidence>
<dbReference type="PRINTS" id="PR01549">
    <property type="entry name" value="AUTOINDCRSYN"/>
</dbReference>
<evidence type="ECO:0000256" key="1">
    <source>
        <dbReference type="ARBA" id="ARBA00012340"/>
    </source>
</evidence>
<dbReference type="InterPro" id="IPR016181">
    <property type="entry name" value="Acyl_CoA_acyltransferase"/>
</dbReference>
<dbReference type="GO" id="GO:0007165">
    <property type="term" value="P:signal transduction"/>
    <property type="evidence" value="ECO:0007669"/>
    <property type="project" value="TreeGrafter"/>
</dbReference>
<dbReference type="EC" id="2.3.1.184" evidence="1 8"/>
<evidence type="ECO:0000256" key="3">
    <source>
        <dbReference type="ARBA" id="ARBA00022679"/>
    </source>
</evidence>
<evidence type="ECO:0000256" key="4">
    <source>
        <dbReference type="ARBA" id="ARBA00022691"/>
    </source>
</evidence>
<keyword evidence="3 8" id="KW-0808">Transferase</keyword>
<dbReference type="PANTHER" id="PTHR39322">
    <property type="entry name" value="ACYL-HOMOSERINE-LACTONE SYNTHASE"/>
    <property type="match status" value="1"/>
</dbReference>
<evidence type="ECO:0000256" key="6">
    <source>
        <dbReference type="ARBA" id="ARBA00048576"/>
    </source>
</evidence>
<sequence>MAGTQPARRRRMIQLITPGLYSEFAGELKEMHGLRYRVFKERLDWEVQTGGEMETDTFDDLKPVYLLLKGSDWRIRGCVRLLPTTGPTMLRDTFPALLGEAVAPASPDIWESSRFALDLPPSTPKAAGGLAQATYELFAGMIEFGLANNLTRIVTVTDTRMERILRLATWPLSRIGKPQPVGKTEAVAGFLEISHASLLRIRWRGRLNGPVLWRPILGLPHGPCGS</sequence>
<evidence type="ECO:0000256" key="2">
    <source>
        <dbReference type="ARBA" id="ARBA00022654"/>
    </source>
</evidence>
<accession>B0ZTC1</accession>
<keyword evidence="4 8" id="KW-0949">S-adenosyl-L-methionine</keyword>
<keyword evidence="5 7" id="KW-0071">Autoinducer synthesis</keyword>
<dbReference type="PANTHER" id="PTHR39322:SF1">
    <property type="entry name" value="ISOVALERYL-HOMOSERINE LACTONE SYNTHASE"/>
    <property type="match status" value="1"/>
</dbReference>
<keyword evidence="2 7" id="KW-0673">Quorum sensing</keyword>
<dbReference type="InterPro" id="IPR001690">
    <property type="entry name" value="Autoind_synthase"/>
</dbReference>
<dbReference type="Gene3D" id="3.40.630.30">
    <property type="match status" value="1"/>
</dbReference>
<reference evidence="9" key="1">
    <citation type="journal article" date="2009" name="Can. J. Microbiol.">
        <title>Functional analysis of three AHL autoinducer synthase genes in Mesorhizobium loti reveals the important role of quorum sensing in symbiotic nodulation.</title>
        <authorList>
            <person name="Yang M."/>
            <person name="Sun K."/>
            <person name="Zhou L."/>
            <person name="Yang R."/>
            <person name="Zhong Z."/>
            <person name="Zhu J."/>
        </authorList>
    </citation>
    <scope>NUCLEOTIDE SEQUENCE</scope>
    <source>
        <strain evidence="9">NZP2213</strain>
    </source>
</reference>
<dbReference type="InterPro" id="IPR018311">
    <property type="entry name" value="Autoind_synth_CS"/>
</dbReference>
<dbReference type="GO" id="GO:0061579">
    <property type="term" value="F:N-acyl homoserine lactone synthase activity"/>
    <property type="evidence" value="ECO:0007669"/>
    <property type="project" value="UniProtKB-UniRule"/>
</dbReference>
<dbReference type="GO" id="GO:0009372">
    <property type="term" value="P:quorum sensing"/>
    <property type="evidence" value="ECO:0007669"/>
    <property type="project" value="UniProtKB-UniRule"/>
</dbReference>
<evidence type="ECO:0000313" key="9">
    <source>
        <dbReference type="EMBL" id="ABY89697.1"/>
    </source>
</evidence>